<sequence>MPFEDLRRDELFEKKPEYSIILLGFEAEDGYGYSELQLYKQILLASAPSDSQSSRDHTPSNPPTLITLPREIKGNEHEVIYFDYDIMANLELHQTKPLSLVADIPTVAIHWSSFNTLERLEQSLLTVYSWLRNISKIVLVVDCYYRHPTSDDPDCRSSPVTTHHMPYNTVLEFEQETVKWTTIGRQIQQTIRNGMFWRECDRAYAMEQILPIGRNKPCVPQIHITRFARRDRLIKDSTLPDQEPSSLPDLQPGLAVMGGLVSPMEFEDPFFDDDSMQEWLD</sequence>
<proteinExistence type="predicted"/>
<evidence type="ECO:0000313" key="2">
    <source>
        <dbReference type="Proteomes" id="UP001153334"/>
    </source>
</evidence>
<keyword evidence="2" id="KW-1185">Reference proteome</keyword>
<gene>
    <name evidence="1" type="ORF">ONZ43_g2572</name>
</gene>
<name>A0ACC2J082_9PEZI</name>
<accession>A0ACC2J082</accession>
<comment type="caution">
    <text evidence="1">The sequence shown here is derived from an EMBL/GenBank/DDBJ whole genome shotgun (WGS) entry which is preliminary data.</text>
</comment>
<organism evidence="1 2">
    <name type="scientific">Nemania bipapillata</name>
    <dbReference type="NCBI Taxonomy" id="110536"/>
    <lineage>
        <taxon>Eukaryota</taxon>
        <taxon>Fungi</taxon>
        <taxon>Dikarya</taxon>
        <taxon>Ascomycota</taxon>
        <taxon>Pezizomycotina</taxon>
        <taxon>Sordariomycetes</taxon>
        <taxon>Xylariomycetidae</taxon>
        <taxon>Xylariales</taxon>
        <taxon>Xylariaceae</taxon>
        <taxon>Nemania</taxon>
    </lineage>
</organism>
<dbReference type="EMBL" id="JAPESX010000537">
    <property type="protein sequence ID" value="KAJ8120818.1"/>
    <property type="molecule type" value="Genomic_DNA"/>
</dbReference>
<dbReference type="Proteomes" id="UP001153334">
    <property type="component" value="Unassembled WGS sequence"/>
</dbReference>
<reference evidence="1" key="1">
    <citation type="submission" date="2022-11" db="EMBL/GenBank/DDBJ databases">
        <title>Genome Sequence of Nemania bipapillata.</title>
        <authorList>
            <person name="Buettner E."/>
        </authorList>
    </citation>
    <scope>NUCLEOTIDE SEQUENCE</scope>
    <source>
        <strain evidence="1">CP14</strain>
    </source>
</reference>
<protein>
    <submittedName>
        <fullName evidence="1">Uncharacterized protein</fullName>
    </submittedName>
</protein>
<evidence type="ECO:0000313" key="1">
    <source>
        <dbReference type="EMBL" id="KAJ8120818.1"/>
    </source>
</evidence>